<accession>A0A7W8B1W8</accession>
<sequence>MMLEGLVHHAAQRLAPYRGITDVSGLVRCVPRLERPHLGQARLAHCPADDP</sequence>
<keyword evidence="2" id="KW-1185">Reference proteome</keyword>
<gene>
    <name evidence="1" type="ORF">FHS40_007970</name>
</gene>
<reference evidence="1 2" key="1">
    <citation type="submission" date="2020-08" db="EMBL/GenBank/DDBJ databases">
        <title>Genomic Encyclopedia of Type Strains, Phase III (KMG-III): the genomes of soil and plant-associated and newly described type strains.</title>
        <authorList>
            <person name="Whitman W."/>
        </authorList>
    </citation>
    <scope>NUCLEOTIDE SEQUENCE [LARGE SCALE GENOMIC DNA]</scope>
    <source>
        <strain evidence="1 2">CECT 3146</strain>
    </source>
</reference>
<name>A0A7W8B1W8_STRST</name>
<dbReference type="Proteomes" id="UP000549009">
    <property type="component" value="Unassembled WGS sequence"/>
</dbReference>
<protein>
    <submittedName>
        <fullName evidence="1">Uncharacterized protein</fullName>
    </submittedName>
</protein>
<dbReference type="AlphaFoldDB" id="A0A7W8B1W8"/>
<comment type="caution">
    <text evidence="1">The sequence shown here is derived from an EMBL/GenBank/DDBJ whole genome shotgun (WGS) entry which is preliminary data.</text>
</comment>
<organism evidence="1 2">
    <name type="scientific">Streptomyces spectabilis</name>
    <dbReference type="NCBI Taxonomy" id="68270"/>
    <lineage>
        <taxon>Bacteria</taxon>
        <taxon>Bacillati</taxon>
        <taxon>Actinomycetota</taxon>
        <taxon>Actinomycetes</taxon>
        <taxon>Kitasatosporales</taxon>
        <taxon>Streptomycetaceae</taxon>
        <taxon>Streptomyces</taxon>
    </lineage>
</organism>
<evidence type="ECO:0000313" key="2">
    <source>
        <dbReference type="Proteomes" id="UP000549009"/>
    </source>
</evidence>
<proteinExistence type="predicted"/>
<evidence type="ECO:0000313" key="1">
    <source>
        <dbReference type="EMBL" id="MBB5108844.1"/>
    </source>
</evidence>
<dbReference type="EMBL" id="JACHJD010000021">
    <property type="protein sequence ID" value="MBB5108844.1"/>
    <property type="molecule type" value="Genomic_DNA"/>
</dbReference>